<evidence type="ECO:0000256" key="3">
    <source>
        <dbReference type="ARBA" id="ARBA00022827"/>
    </source>
</evidence>
<comment type="similarity">
    <text evidence="1">Belongs to the FAD-binding oxidoreductase/transferase type 4 family.</text>
</comment>
<dbReference type="InterPro" id="IPR016166">
    <property type="entry name" value="FAD-bd_PCMH"/>
</dbReference>
<dbReference type="Gene3D" id="3.30.70.2740">
    <property type="match status" value="1"/>
</dbReference>
<sequence length="471" mass="49975">MMEMDNRIEAIHAGLQAIVGVDQVFAGSATERWSRDWTGQFEGQPLAVVRPANRDEVAAILRLAGQYHVPVVPIAGNTGLNGGAYGPEAILVSIERMNRIREIRNDARVAIVEAGVIVAALDSAAAQHGLTFPLAFGAAGSAMIGGVLSTNAGGANVLRYGNVRDLCLGLEVVLPDGSVLDLMTALKKDNSGFDLRDLIIGAEGQLGIITAAILKLHPRPLFHATALVALEDLSVAPALLNAFQDASGNAVTAYEFMSRSYVAGYEALVPAGRRFFDVSYPAVLLVELATVRNEELGEILETVLADALERGILVDAVVAQSDTQRQEMWALREAAAELAFQRHPVIDTDVAVPLDRIPDYLDRIPEIMAAIDPGFTDIAVAHFGDGNIHYTVWPSGSDPAVEAALRAAIDALAVEMDGTFSAEHGIGLCKLPSMARHKNTVALDMMRAIKAAFDPGNILNPGKTLPGVNVG</sequence>
<dbReference type="Pfam" id="PF01565">
    <property type="entry name" value="FAD_binding_4"/>
    <property type="match status" value="1"/>
</dbReference>
<evidence type="ECO:0000256" key="2">
    <source>
        <dbReference type="ARBA" id="ARBA00022630"/>
    </source>
</evidence>
<organism evidence="5 6">
    <name type="scientific">Gluconobacter albidus</name>
    <dbReference type="NCBI Taxonomy" id="318683"/>
    <lineage>
        <taxon>Bacteria</taxon>
        <taxon>Pseudomonadati</taxon>
        <taxon>Pseudomonadota</taxon>
        <taxon>Alphaproteobacteria</taxon>
        <taxon>Acetobacterales</taxon>
        <taxon>Acetobacteraceae</taxon>
        <taxon>Gluconobacter</taxon>
    </lineage>
</organism>
<dbReference type="PANTHER" id="PTHR43716">
    <property type="entry name" value="D-2-HYDROXYGLUTARATE DEHYDROGENASE, MITOCHONDRIAL"/>
    <property type="match status" value="1"/>
</dbReference>
<dbReference type="InterPro" id="IPR051264">
    <property type="entry name" value="FAD-oxidored/transferase_4"/>
</dbReference>
<dbReference type="PANTHER" id="PTHR43716:SF2">
    <property type="entry name" value="BLL6224 PROTEIN"/>
    <property type="match status" value="1"/>
</dbReference>
<feature type="domain" description="FAD-binding PCMH-type" evidence="4">
    <location>
        <begin position="41"/>
        <end position="219"/>
    </location>
</feature>
<protein>
    <submittedName>
        <fullName evidence="5">D-2-hydroxyacid dehydrogenase</fullName>
    </submittedName>
</protein>
<proteinExistence type="inferred from homology"/>
<name>A0ABQ5X3I5_9PROT</name>
<gene>
    <name evidence="5" type="ORF">GCM10007866_28410</name>
</gene>
<dbReference type="InterPro" id="IPR016164">
    <property type="entry name" value="FAD-linked_Oxase-like_C"/>
</dbReference>
<dbReference type="InterPro" id="IPR004113">
    <property type="entry name" value="FAD-bd_oxidored_4_C"/>
</dbReference>
<comment type="caution">
    <text evidence="5">The sequence shown here is derived from an EMBL/GenBank/DDBJ whole genome shotgun (WGS) entry which is preliminary data.</text>
</comment>
<dbReference type="Gene3D" id="3.30.43.10">
    <property type="entry name" value="Uridine Diphospho-n-acetylenolpyruvylglucosamine Reductase, domain 2"/>
    <property type="match status" value="1"/>
</dbReference>
<dbReference type="InterPro" id="IPR006094">
    <property type="entry name" value="Oxid_FAD_bind_N"/>
</dbReference>
<dbReference type="InterPro" id="IPR036318">
    <property type="entry name" value="FAD-bd_PCMH-like_sf"/>
</dbReference>
<dbReference type="SUPFAM" id="SSF56176">
    <property type="entry name" value="FAD-binding/transporter-associated domain-like"/>
    <property type="match status" value="1"/>
</dbReference>
<dbReference type="Proteomes" id="UP001156672">
    <property type="component" value="Unassembled WGS sequence"/>
</dbReference>
<dbReference type="Gene3D" id="1.10.45.10">
    <property type="entry name" value="Vanillyl-alcohol Oxidase, Chain A, domain 4"/>
    <property type="match status" value="1"/>
</dbReference>
<keyword evidence="6" id="KW-1185">Reference proteome</keyword>
<dbReference type="Gene3D" id="3.30.465.10">
    <property type="match status" value="1"/>
</dbReference>
<dbReference type="InterPro" id="IPR016171">
    <property type="entry name" value="Vanillyl_alc_oxidase_C-sub2"/>
</dbReference>
<dbReference type="PROSITE" id="PS51387">
    <property type="entry name" value="FAD_PCMH"/>
    <property type="match status" value="1"/>
</dbReference>
<evidence type="ECO:0000313" key="5">
    <source>
        <dbReference type="EMBL" id="GLQ70388.1"/>
    </source>
</evidence>
<reference evidence="6" key="1">
    <citation type="journal article" date="2019" name="Int. J. Syst. Evol. Microbiol.">
        <title>The Global Catalogue of Microorganisms (GCM) 10K type strain sequencing project: providing services to taxonomists for standard genome sequencing and annotation.</title>
        <authorList>
            <consortium name="The Broad Institute Genomics Platform"/>
            <consortium name="The Broad Institute Genome Sequencing Center for Infectious Disease"/>
            <person name="Wu L."/>
            <person name="Ma J."/>
        </authorList>
    </citation>
    <scope>NUCLEOTIDE SEQUENCE [LARGE SCALE GENOMIC DNA]</scope>
    <source>
        <strain evidence="6">NBRC 3250</strain>
    </source>
</reference>
<dbReference type="RefSeq" id="WP_197458976.1">
    <property type="nucleotide sequence ID" value="NZ_BEWL01000002.1"/>
</dbReference>
<dbReference type="EMBL" id="BSNW01000050">
    <property type="protein sequence ID" value="GLQ70388.1"/>
    <property type="molecule type" value="Genomic_DNA"/>
</dbReference>
<dbReference type="InterPro" id="IPR016167">
    <property type="entry name" value="FAD-bd_PCMH_sub1"/>
</dbReference>
<accession>A0ABQ5X3I5</accession>
<evidence type="ECO:0000259" key="4">
    <source>
        <dbReference type="PROSITE" id="PS51387"/>
    </source>
</evidence>
<keyword evidence="3" id="KW-0274">FAD</keyword>
<dbReference type="InterPro" id="IPR016169">
    <property type="entry name" value="FAD-bd_PCMH_sub2"/>
</dbReference>
<dbReference type="Gene3D" id="3.30.70.2190">
    <property type="match status" value="1"/>
</dbReference>
<dbReference type="SUPFAM" id="SSF55103">
    <property type="entry name" value="FAD-linked oxidases, C-terminal domain"/>
    <property type="match status" value="1"/>
</dbReference>
<keyword evidence="2" id="KW-0285">Flavoprotein</keyword>
<evidence type="ECO:0000256" key="1">
    <source>
        <dbReference type="ARBA" id="ARBA00008000"/>
    </source>
</evidence>
<dbReference type="Pfam" id="PF02913">
    <property type="entry name" value="FAD-oxidase_C"/>
    <property type="match status" value="1"/>
</dbReference>
<evidence type="ECO:0000313" key="6">
    <source>
        <dbReference type="Proteomes" id="UP001156672"/>
    </source>
</evidence>